<evidence type="ECO:0000256" key="1">
    <source>
        <dbReference type="SAM" id="MobiDB-lite"/>
    </source>
</evidence>
<name>A0A2S9XBF7_9BACT</name>
<evidence type="ECO:0000313" key="2">
    <source>
        <dbReference type="EMBL" id="PRP90031.1"/>
    </source>
</evidence>
<dbReference type="OrthoDB" id="9833032at2"/>
<feature type="region of interest" description="Disordered" evidence="1">
    <location>
        <begin position="1"/>
        <end position="22"/>
    </location>
</feature>
<keyword evidence="3" id="KW-1185">Reference proteome</keyword>
<sequence length="83" mass="9392">MRSPGRWPQLSPTPPRTQPQRLADRAISGIRSQSKRLRGGPEQAALPARVPGDFAQLWTRRWYGEHDLGRALRHPHLPSVGPR</sequence>
<dbReference type="EMBL" id="PVNK01000302">
    <property type="protein sequence ID" value="PRP90031.1"/>
    <property type="molecule type" value="Genomic_DNA"/>
</dbReference>
<organism evidence="2 3">
    <name type="scientific">Enhygromyxa salina</name>
    <dbReference type="NCBI Taxonomy" id="215803"/>
    <lineage>
        <taxon>Bacteria</taxon>
        <taxon>Pseudomonadati</taxon>
        <taxon>Myxococcota</taxon>
        <taxon>Polyangia</taxon>
        <taxon>Nannocystales</taxon>
        <taxon>Nannocystaceae</taxon>
        <taxon>Enhygromyxa</taxon>
    </lineage>
</organism>
<gene>
    <name evidence="2" type="ORF">ENSA5_68610</name>
</gene>
<evidence type="ECO:0000313" key="3">
    <source>
        <dbReference type="Proteomes" id="UP000237968"/>
    </source>
</evidence>
<accession>A0A2S9XBF7</accession>
<reference evidence="2 3" key="1">
    <citation type="submission" date="2018-03" db="EMBL/GenBank/DDBJ databases">
        <title>Draft Genome Sequences of the Obligatory Marine Myxobacteria Enhygromyxa salina SWB005.</title>
        <authorList>
            <person name="Poehlein A."/>
            <person name="Moghaddam J.A."/>
            <person name="Harms H."/>
            <person name="Alanjari M."/>
            <person name="Koenig G.M."/>
            <person name="Daniel R."/>
            <person name="Schaeberle T.F."/>
        </authorList>
    </citation>
    <scope>NUCLEOTIDE SEQUENCE [LARGE SCALE GENOMIC DNA]</scope>
    <source>
        <strain evidence="2 3">SWB005</strain>
    </source>
</reference>
<proteinExistence type="predicted"/>
<comment type="caution">
    <text evidence="2">The sequence shown here is derived from an EMBL/GenBank/DDBJ whole genome shotgun (WGS) entry which is preliminary data.</text>
</comment>
<protein>
    <submittedName>
        <fullName evidence="2">Uncharacterized protein</fullName>
    </submittedName>
</protein>
<dbReference type="AlphaFoldDB" id="A0A2S9XBF7"/>
<dbReference type="Proteomes" id="UP000237968">
    <property type="component" value="Unassembled WGS sequence"/>
</dbReference>